<evidence type="ECO:0000259" key="1">
    <source>
        <dbReference type="Pfam" id="PF01738"/>
    </source>
</evidence>
<dbReference type="eggNOG" id="COG1073">
    <property type="taxonomic scope" value="Bacteria"/>
</dbReference>
<dbReference type="AlphaFoldDB" id="D6TE27"/>
<reference evidence="2 3" key="1">
    <citation type="journal article" date="2011" name="Stand. Genomic Sci.">
        <title>Non-contiguous finished genome sequence and contextual data of the filamentous soil bacterium Ktedonobacter racemifer type strain (SOSP1-21).</title>
        <authorList>
            <person name="Chang Y.J."/>
            <person name="Land M."/>
            <person name="Hauser L."/>
            <person name="Chertkov O."/>
            <person name="Del Rio T.G."/>
            <person name="Nolan M."/>
            <person name="Copeland A."/>
            <person name="Tice H."/>
            <person name="Cheng J.F."/>
            <person name="Lucas S."/>
            <person name="Han C."/>
            <person name="Goodwin L."/>
            <person name="Pitluck S."/>
            <person name="Ivanova N."/>
            <person name="Ovchinikova G."/>
            <person name="Pati A."/>
            <person name="Chen A."/>
            <person name="Palaniappan K."/>
            <person name="Mavromatis K."/>
            <person name="Liolios K."/>
            <person name="Brettin T."/>
            <person name="Fiebig A."/>
            <person name="Rohde M."/>
            <person name="Abt B."/>
            <person name="Goker M."/>
            <person name="Detter J.C."/>
            <person name="Woyke T."/>
            <person name="Bristow J."/>
            <person name="Eisen J.A."/>
            <person name="Markowitz V."/>
            <person name="Hugenholtz P."/>
            <person name="Kyrpides N.C."/>
            <person name="Klenk H.P."/>
            <person name="Lapidus A."/>
        </authorList>
    </citation>
    <scope>NUCLEOTIDE SEQUENCE [LARGE SCALE GENOMIC DNA]</scope>
    <source>
        <strain evidence="3">DSM 44963</strain>
    </source>
</reference>
<dbReference type="InterPro" id="IPR002925">
    <property type="entry name" value="Dienelactn_hydro"/>
</dbReference>
<comment type="caution">
    <text evidence="2">The sequence shown here is derived from an EMBL/GenBank/DDBJ whole genome shotgun (WGS) entry which is preliminary data.</text>
</comment>
<keyword evidence="3" id="KW-1185">Reference proteome</keyword>
<dbReference type="PANTHER" id="PTHR47381:SF3">
    <property type="entry name" value="ALPHA_BETA-HYDROLASES SUPERFAMILY PROTEIN"/>
    <property type="match status" value="1"/>
</dbReference>
<dbReference type="GO" id="GO:0016787">
    <property type="term" value="F:hydrolase activity"/>
    <property type="evidence" value="ECO:0007669"/>
    <property type="project" value="InterPro"/>
</dbReference>
<accession>D6TE27</accession>
<dbReference type="FunCoup" id="D6TE27">
    <property type="interactions" value="17"/>
</dbReference>
<dbReference type="SUPFAM" id="SSF53474">
    <property type="entry name" value="alpha/beta-Hydrolases"/>
    <property type="match status" value="1"/>
</dbReference>
<sequence>MPLTKEVTTIASVPALLYFHTSRETCAERGTVLFYHGFGGNKEKIEVHSISLAQAGFLVISLDAIGHGQRRFPHFAEVFNDERWAREPEATEAHYLTIVRQTAAEVPMIVDKLLSCGWAHLEHLGIGGISMGGEITYAAIVNEPRLRVATPILGSPEWELPWPESPHRHAERFFPVALFSQAAEKDEAVPARSIRAFHEQLAPLYATAPDRLCYLEYPDVGHRLLPHLWEPSRQYMVAWFERFLKAEGLPV</sequence>
<feature type="domain" description="Dienelactone hydrolase" evidence="1">
    <location>
        <begin position="31"/>
        <end position="202"/>
    </location>
</feature>
<name>D6TE27_KTERA</name>
<dbReference type="PANTHER" id="PTHR47381">
    <property type="entry name" value="ALPHA/BETA-HYDROLASES SUPERFAMILY PROTEIN"/>
    <property type="match status" value="1"/>
</dbReference>
<dbReference type="InterPro" id="IPR029058">
    <property type="entry name" value="AB_hydrolase_fold"/>
</dbReference>
<evidence type="ECO:0000313" key="2">
    <source>
        <dbReference type="EMBL" id="EFH88400.1"/>
    </source>
</evidence>
<proteinExistence type="predicted"/>
<organism evidence="2 3">
    <name type="scientific">Ktedonobacter racemifer DSM 44963</name>
    <dbReference type="NCBI Taxonomy" id="485913"/>
    <lineage>
        <taxon>Bacteria</taxon>
        <taxon>Bacillati</taxon>
        <taxon>Chloroflexota</taxon>
        <taxon>Ktedonobacteria</taxon>
        <taxon>Ktedonobacterales</taxon>
        <taxon>Ktedonobacteraceae</taxon>
        <taxon>Ktedonobacter</taxon>
    </lineage>
</organism>
<dbReference type="OrthoDB" id="157269at2"/>
<evidence type="ECO:0000313" key="3">
    <source>
        <dbReference type="Proteomes" id="UP000004508"/>
    </source>
</evidence>
<dbReference type="EMBL" id="ADVG01000001">
    <property type="protein sequence ID" value="EFH88400.1"/>
    <property type="molecule type" value="Genomic_DNA"/>
</dbReference>
<dbReference type="InParanoid" id="D6TE27"/>
<dbReference type="STRING" id="485913.Krac_9851"/>
<dbReference type="Pfam" id="PF01738">
    <property type="entry name" value="DLH"/>
    <property type="match status" value="1"/>
</dbReference>
<dbReference type="RefSeq" id="WP_007904346.1">
    <property type="nucleotide sequence ID" value="NZ_ADVG01000001.1"/>
</dbReference>
<dbReference type="Gene3D" id="3.40.50.1820">
    <property type="entry name" value="alpha/beta hydrolase"/>
    <property type="match status" value="1"/>
</dbReference>
<protein>
    <recommendedName>
        <fullName evidence="1">Dienelactone hydrolase domain-containing protein</fullName>
    </recommendedName>
</protein>
<gene>
    <name evidence="2" type="ORF">Krac_9851</name>
</gene>
<dbReference type="Proteomes" id="UP000004508">
    <property type="component" value="Unassembled WGS sequence"/>
</dbReference>